<keyword evidence="6" id="KW-1185">Reference proteome</keyword>
<feature type="domain" description="Vacuolar protein sorting-associated protein 54 N-terminal" evidence="4">
    <location>
        <begin position="159"/>
        <end position="390"/>
    </location>
</feature>
<dbReference type="OrthoDB" id="10263345at2759"/>
<evidence type="ECO:0000256" key="3">
    <source>
        <dbReference type="ARBA" id="ARBA00023054"/>
    </source>
</evidence>
<dbReference type="Proteomes" id="UP000230423">
    <property type="component" value="Unassembled WGS sequence"/>
</dbReference>
<feature type="domain" description="Vacuolar protein sorting-associated protein 54 N-terminal" evidence="4">
    <location>
        <begin position="81"/>
        <end position="139"/>
    </location>
</feature>
<evidence type="ECO:0000313" key="5">
    <source>
        <dbReference type="EMBL" id="PIO75254.1"/>
    </source>
</evidence>
<dbReference type="InterPro" id="IPR040047">
    <property type="entry name" value="VPS50"/>
</dbReference>
<evidence type="ECO:0000256" key="2">
    <source>
        <dbReference type="ARBA" id="ARBA00022927"/>
    </source>
</evidence>
<dbReference type="GO" id="GO:0005829">
    <property type="term" value="C:cytosol"/>
    <property type="evidence" value="ECO:0007669"/>
    <property type="project" value="GOC"/>
</dbReference>
<dbReference type="GO" id="GO:1990745">
    <property type="term" value="C:EARP complex"/>
    <property type="evidence" value="ECO:0007669"/>
    <property type="project" value="InterPro"/>
</dbReference>
<organism evidence="5 6">
    <name type="scientific">Teladorsagia circumcincta</name>
    <name type="common">Brown stomach worm</name>
    <name type="synonym">Ostertagia circumcincta</name>
    <dbReference type="NCBI Taxonomy" id="45464"/>
    <lineage>
        <taxon>Eukaryota</taxon>
        <taxon>Metazoa</taxon>
        <taxon>Ecdysozoa</taxon>
        <taxon>Nematoda</taxon>
        <taxon>Chromadorea</taxon>
        <taxon>Rhabditida</taxon>
        <taxon>Rhabditina</taxon>
        <taxon>Rhabditomorpha</taxon>
        <taxon>Strongyloidea</taxon>
        <taxon>Trichostrongylidae</taxon>
        <taxon>Teladorsagia</taxon>
    </lineage>
</organism>
<evidence type="ECO:0000313" key="6">
    <source>
        <dbReference type="Proteomes" id="UP000230423"/>
    </source>
</evidence>
<dbReference type="GO" id="GO:0032456">
    <property type="term" value="P:endocytic recycling"/>
    <property type="evidence" value="ECO:0007669"/>
    <property type="project" value="InterPro"/>
</dbReference>
<keyword evidence="2" id="KW-0653">Protein transport</keyword>
<reference evidence="5 6" key="1">
    <citation type="submission" date="2015-09" db="EMBL/GenBank/DDBJ databases">
        <title>Draft genome of the parasitic nematode Teladorsagia circumcincta isolate WARC Sus (inbred).</title>
        <authorList>
            <person name="Mitreva M."/>
        </authorList>
    </citation>
    <scope>NUCLEOTIDE SEQUENCE [LARGE SCALE GENOMIC DNA]</scope>
    <source>
        <strain evidence="5 6">S</strain>
    </source>
</reference>
<accession>A0A2G9UYE9</accession>
<dbReference type="EMBL" id="KZ345160">
    <property type="protein sequence ID" value="PIO75254.1"/>
    <property type="molecule type" value="Genomic_DNA"/>
</dbReference>
<sequence length="410" mass="46800">MVRPIYHNEQFDLAPPSVGLCDSLRHVFVELCWKGRMDDMSDYVLSPHDGLLTQDYEANVSGVMKVRPSATIVSESDDDIIESIDASYFIEDDFNAVDYEMKKLLGIELRLEDVDSERLRLKSQLQVVSKKISTLIMEKVGFKVIVEELTPSNFLHLLQSPSYNGQIEDMDCIRDSLKELVCKIRVIRRALAGAQSKSRTALAILANEKKKRMLKTLHSTLRIIKTLYETEFHLRDCIEDGNFPVAIRVCLEAKEAANTYRHFNCVSDLMTKLVGSTNLIESALDAALAGFTIVFDHDRYASVYAAFTMLNKVEPASKKLIIHFVSTIKKSSQKVIEERCKTCQTVADANDISYEDLCQRINCEDIVSTVRELGYVMCKILTIFHSILRFHTEDDERKRMSNADDREYHL</sequence>
<dbReference type="PANTHER" id="PTHR13258">
    <property type="entry name" value="SYNDETIN"/>
    <property type="match status" value="1"/>
</dbReference>
<proteinExistence type="predicted"/>
<dbReference type="InterPro" id="IPR019515">
    <property type="entry name" value="VPS54_N"/>
</dbReference>
<dbReference type="GO" id="GO:0015031">
    <property type="term" value="P:protein transport"/>
    <property type="evidence" value="ECO:0007669"/>
    <property type="project" value="UniProtKB-KW"/>
</dbReference>
<dbReference type="GO" id="GO:0000149">
    <property type="term" value="F:SNARE binding"/>
    <property type="evidence" value="ECO:0007669"/>
    <property type="project" value="TreeGrafter"/>
</dbReference>
<dbReference type="GO" id="GO:0042147">
    <property type="term" value="P:retrograde transport, endosome to Golgi"/>
    <property type="evidence" value="ECO:0007669"/>
    <property type="project" value="InterPro"/>
</dbReference>
<protein>
    <recommendedName>
        <fullName evidence="4">Vacuolar protein sorting-associated protein 54 N-terminal domain-containing protein</fullName>
    </recommendedName>
</protein>
<dbReference type="AlphaFoldDB" id="A0A2G9UYE9"/>
<name>A0A2G9UYE9_TELCI</name>
<evidence type="ECO:0000256" key="1">
    <source>
        <dbReference type="ARBA" id="ARBA00022448"/>
    </source>
</evidence>
<keyword evidence="1" id="KW-0813">Transport</keyword>
<dbReference type="PANTHER" id="PTHR13258:SF0">
    <property type="entry name" value="SYNDETIN"/>
    <property type="match status" value="1"/>
</dbReference>
<keyword evidence="3" id="KW-0175">Coiled coil</keyword>
<gene>
    <name evidence="5" type="ORF">TELCIR_02718</name>
</gene>
<evidence type="ECO:0000259" key="4">
    <source>
        <dbReference type="Pfam" id="PF10475"/>
    </source>
</evidence>
<dbReference type="Pfam" id="PF10475">
    <property type="entry name" value="Vps54_N"/>
    <property type="match status" value="2"/>
</dbReference>